<dbReference type="EMBL" id="MFEL01000012">
    <property type="protein sequence ID" value="OGE80982.1"/>
    <property type="molecule type" value="Genomic_DNA"/>
</dbReference>
<dbReference type="AlphaFoldDB" id="A0A1F5NTW9"/>
<feature type="domain" description="Predicted membrane protein YciQ-like C-terminal" evidence="2">
    <location>
        <begin position="9"/>
        <end position="181"/>
    </location>
</feature>
<accession>A0A1F5NTW9</accession>
<feature type="transmembrane region" description="Helical" evidence="1">
    <location>
        <begin position="100"/>
        <end position="122"/>
    </location>
</feature>
<organism evidence="3 4">
    <name type="scientific">Candidatus Doudnabacteria bacterium RIFCSPHIGHO2_01_FULL_46_24</name>
    <dbReference type="NCBI Taxonomy" id="1817825"/>
    <lineage>
        <taxon>Bacteria</taxon>
        <taxon>Candidatus Doudnaibacteriota</taxon>
    </lineage>
</organism>
<dbReference type="Pfam" id="PF20990">
    <property type="entry name" value="DUF2207_C"/>
    <property type="match status" value="1"/>
</dbReference>
<sequence length="249" mass="26536">MGVSDYKLVRLPNAAALPPHENDLLNKLFGDKPEILISELPDDFYKTAKKISDKLYQDLTQKGYFAGNPNKIRIKYSVWGGVLIVLGFFLSILLPLVGLLGLIGVIPTGILLLVFAQFMPALTAKGAEAKRQVLGLKEYITVAEKDRLAFHNAPELNPTRFEKLLPFAMVLGVEKAWARQFEGIYNQNPSWYSDPSMGTFSAIAFSKSLNGFAVASTQAVSPSSAATGGSGFSGGGAGGGFGGGGGGSW</sequence>
<evidence type="ECO:0000313" key="4">
    <source>
        <dbReference type="Proteomes" id="UP000178892"/>
    </source>
</evidence>
<keyword evidence="1" id="KW-0472">Membrane</keyword>
<name>A0A1F5NTW9_9BACT</name>
<dbReference type="STRING" id="1817825.A2720_03685"/>
<keyword evidence="1" id="KW-0812">Transmembrane</keyword>
<evidence type="ECO:0000313" key="3">
    <source>
        <dbReference type="EMBL" id="OGE80982.1"/>
    </source>
</evidence>
<comment type="caution">
    <text evidence="3">The sequence shown here is derived from an EMBL/GenBank/DDBJ whole genome shotgun (WGS) entry which is preliminary data.</text>
</comment>
<feature type="transmembrane region" description="Helical" evidence="1">
    <location>
        <begin position="76"/>
        <end position="94"/>
    </location>
</feature>
<evidence type="ECO:0000259" key="2">
    <source>
        <dbReference type="Pfam" id="PF20990"/>
    </source>
</evidence>
<evidence type="ECO:0000256" key="1">
    <source>
        <dbReference type="SAM" id="Phobius"/>
    </source>
</evidence>
<dbReference type="Proteomes" id="UP000178892">
    <property type="component" value="Unassembled WGS sequence"/>
</dbReference>
<protein>
    <recommendedName>
        <fullName evidence="2">Predicted membrane protein YciQ-like C-terminal domain-containing protein</fullName>
    </recommendedName>
</protein>
<dbReference type="InterPro" id="IPR048389">
    <property type="entry name" value="YciQ-like_C"/>
</dbReference>
<reference evidence="3 4" key="1">
    <citation type="journal article" date="2016" name="Nat. Commun.">
        <title>Thousands of microbial genomes shed light on interconnected biogeochemical processes in an aquifer system.</title>
        <authorList>
            <person name="Anantharaman K."/>
            <person name="Brown C.T."/>
            <person name="Hug L.A."/>
            <person name="Sharon I."/>
            <person name="Castelle C.J."/>
            <person name="Probst A.J."/>
            <person name="Thomas B.C."/>
            <person name="Singh A."/>
            <person name="Wilkins M.J."/>
            <person name="Karaoz U."/>
            <person name="Brodie E.L."/>
            <person name="Williams K.H."/>
            <person name="Hubbard S.S."/>
            <person name="Banfield J.F."/>
        </authorList>
    </citation>
    <scope>NUCLEOTIDE SEQUENCE [LARGE SCALE GENOMIC DNA]</scope>
</reference>
<keyword evidence="1" id="KW-1133">Transmembrane helix</keyword>
<proteinExistence type="predicted"/>
<gene>
    <name evidence="3" type="ORF">A2720_03685</name>
</gene>